<dbReference type="GO" id="GO:0006914">
    <property type="term" value="P:autophagy"/>
    <property type="evidence" value="ECO:0007669"/>
    <property type="project" value="UniProtKB-KW"/>
</dbReference>
<dbReference type="GO" id="GO:0007034">
    <property type="term" value="P:vacuolar transport"/>
    <property type="evidence" value="ECO:0007669"/>
    <property type="project" value="TreeGrafter"/>
</dbReference>
<protein>
    <recommendedName>
        <fullName evidence="3">FPL domain-containing protein</fullName>
    </recommendedName>
</protein>
<dbReference type="InterPro" id="IPR019155">
    <property type="entry name" value="CLEC16A/TT9_N"/>
</dbReference>
<dbReference type="PANTHER" id="PTHR21481">
    <property type="entry name" value="PROTEIN CLEC16A"/>
    <property type="match status" value="1"/>
</dbReference>
<feature type="region of interest" description="Disordered" evidence="2">
    <location>
        <begin position="347"/>
        <end position="367"/>
    </location>
</feature>
<dbReference type="InterPro" id="IPR039272">
    <property type="entry name" value="CLEC16A/TT9"/>
</dbReference>
<evidence type="ECO:0000313" key="5">
    <source>
        <dbReference type="Proteomes" id="UP001178507"/>
    </source>
</evidence>
<dbReference type="GO" id="GO:0005770">
    <property type="term" value="C:late endosome"/>
    <property type="evidence" value="ECO:0007669"/>
    <property type="project" value="TreeGrafter"/>
</dbReference>
<feature type="region of interest" description="Disordered" evidence="2">
    <location>
        <begin position="399"/>
        <end position="418"/>
    </location>
</feature>
<dbReference type="GO" id="GO:1901096">
    <property type="term" value="P:regulation of autophagosome maturation"/>
    <property type="evidence" value="ECO:0007669"/>
    <property type="project" value="TreeGrafter"/>
</dbReference>
<dbReference type="EMBL" id="CAUJNA010003329">
    <property type="protein sequence ID" value="CAJ1399291.1"/>
    <property type="molecule type" value="Genomic_DNA"/>
</dbReference>
<feature type="region of interest" description="Disordered" evidence="2">
    <location>
        <begin position="488"/>
        <end position="521"/>
    </location>
</feature>
<sequence>MSPAPDVPQEDVFAELSNRLYSTFQNVAAAVQEAFPTAAVEAKHSSPLSKPDRPPHCHADNFINMLSHLTESLTPDSVMWPHTPSEADVVVEHLRLTAEALAWGERNDPYLFELFCERQVLSYFVGALLTSRTAPSVRLQLLQTMCILVQNARRETSFYYLLSGSQLNKLLTGQPELPNEECLAYFVALVKGVALRVDNETAPLLLTHHPVQEPGLEARSRCIFPLFQQATSMATHKDHMDLALTTWAESEATNAVAMRLQFWRQQLQGTSGVQLCGIKDQASISNPFRVALLAMMDGSGPAGATMSPRRRIGAASPNEPPGPSAAVAAWAFYEFRAALYPEALEDVGLMPKPKPRPKPSRKAQPKQESFFGGAIAAGLNWFWDDTTLSDLQTAVSRALSGTSGCKDEDEEEEEPRPRLESFMVAGLSSENGLVRRAQDALATAVIELGSGTHKVRVLARVATDASAWLQESAGTVLAVAEGHSKTESPSLTVSTAQSTPSEAMARYTPSREGTAGTACSREEPSTAAETLLCAFFEEWAQHQKDHQADTRRDSTDMLNNACACAESWFVKGHEPARQAIRSLLTLRRLLKELRSQEEMMVDCPSTEVLAVVAEERPTTCPLEDVVVDVGQRPAGLPCTGPGNEQWSFVIHPDALVIQQAADWRGSMLRGSAQTPMLCAPLWRVSARPSSGDANLLRLRICPGPQLRSAPSRGASPVASDRLLSIRFASSGDRGKALAHLREGRAAALKRLLGQAAAFARSAVDEAYADVTRIHNLLHRARLRRQGRDDAREEEVFIRGICGSGPHSP</sequence>
<feature type="compositionally biased region" description="Polar residues" evidence="2">
    <location>
        <begin position="488"/>
        <end position="501"/>
    </location>
</feature>
<dbReference type="GO" id="GO:0005794">
    <property type="term" value="C:Golgi apparatus"/>
    <property type="evidence" value="ECO:0007669"/>
    <property type="project" value="TreeGrafter"/>
</dbReference>
<dbReference type="PANTHER" id="PTHR21481:SF0">
    <property type="entry name" value="PROTEIN CLEC16A"/>
    <property type="match status" value="1"/>
</dbReference>
<name>A0AA36NDE0_9DINO</name>
<comment type="caution">
    <text evidence="4">The sequence shown here is derived from an EMBL/GenBank/DDBJ whole genome shotgun (WGS) entry which is preliminary data.</text>
</comment>
<keyword evidence="1" id="KW-0072">Autophagy</keyword>
<evidence type="ECO:0000313" key="4">
    <source>
        <dbReference type="EMBL" id="CAJ1399291.1"/>
    </source>
</evidence>
<dbReference type="GO" id="GO:0016197">
    <property type="term" value="P:endosomal transport"/>
    <property type="evidence" value="ECO:0007669"/>
    <property type="project" value="TreeGrafter"/>
</dbReference>
<evidence type="ECO:0000259" key="3">
    <source>
        <dbReference type="Pfam" id="PF09758"/>
    </source>
</evidence>
<accession>A0AA36NDE0</accession>
<dbReference type="Proteomes" id="UP001178507">
    <property type="component" value="Unassembled WGS sequence"/>
</dbReference>
<keyword evidence="5" id="KW-1185">Reference proteome</keyword>
<organism evidence="4 5">
    <name type="scientific">Effrenium voratum</name>
    <dbReference type="NCBI Taxonomy" id="2562239"/>
    <lineage>
        <taxon>Eukaryota</taxon>
        <taxon>Sar</taxon>
        <taxon>Alveolata</taxon>
        <taxon>Dinophyceae</taxon>
        <taxon>Suessiales</taxon>
        <taxon>Symbiodiniaceae</taxon>
        <taxon>Effrenium</taxon>
    </lineage>
</organism>
<dbReference type="AlphaFoldDB" id="A0AA36NDE0"/>
<evidence type="ECO:0000256" key="1">
    <source>
        <dbReference type="ARBA" id="ARBA00023006"/>
    </source>
</evidence>
<dbReference type="Pfam" id="PF09758">
    <property type="entry name" value="FPL"/>
    <property type="match status" value="1"/>
</dbReference>
<proteinExistence type="predicted"/>
<feature type="domain" description="FPL" evidence="3">
    <location>
        <begin position="94"/>
        <end position="240"/>
    </location>
</feature>
<evidence type="ECO:0000256" key="2">
    <source>
        <dbReference type="SAM" id="MobiDB-lite"/>
    </source>
</evidence>
<reference evidence="4" key="1">
    <citation type="submission" date="2023-08" db="EMBL/GenBank/DDBJ databases">
        <authorList>
            <person name="Chen Y."/>
            <person name="Shah S."/>
            <person name="Dougan E. K."/>
            <person name="Thang M."/>
            <person name="Chan C."/>
        </authorList>
    </citation>
    <scope>NUCLEOTIDE SEQUENCE</scope>
</reference>
<feature type="compositionally biased region" description="Basic residues" evidence="2">
    <location>
        <begin position="353"/>
        <end position="364"/>
    </location>
</feature>
<gene>
    <name evidence="4" type="ORF">EVOR1521_LOCUS22850</name>
</gene>